<dbReference type="PANTHER" id="PTHR47797:SF3">
    <property type="entry name" value="CYTOCHROME B561 DOMAIN-CONTAINING PROTEIN"/>
    <property type="match status" value="1"/>
</dbReference>
<accession>A0A6G1LG84</accession>
<dbReference type="CDD" id="cd09630">
    <property type="entry name" value="CDH_like_cytochrome"/>
    <property type="match status" value="1"/>
</dbReference>
<gene>
    <name evidence="10" type="ORF">EJ03DRAFT_36269</name>
</gene>
<feature type="domain" description="Cytochrome b561" evidence="9">
    <location>
        <begin position="209"/>
        <end position="364"/>
    </location>
</feature>
<evidence type="ECO:0000313" key="10">
    <source>
        <dbReference type="EMBL" id="KAF2771174.1"/>
    </source>
</evidence>
<dbReference type="OrthoDB" id="19261at2759"/>
<feature type="signal peptide" evidence="8">
    <location>
        <begin position="1"/>
        <end position="24"/>
    </location>
</feature>
<keyword evidence="6 7" id="KW-0472">Membrane</keyword>
<dbReference type="Pfam" id="PF16010">
    <property type="entry name" value="CDH-cyt"/>
    <property type="match status" value="1"/>
</dbReference>
<dbReference type="CDD" id="cd08760">
    <property type="entry name" value="Cyt_b561_FRRS1_like"/>
    <property type="match status" value="1"/>
</dbReference>
<dbReference type="AlphaFoldDB" id="A0A6G1LG84"/>
<feature type="transmembrane region" description="Helical" evidence="7">
    <location>
        <begin position="278"/>
        <end position="299"/>
    </location>
</feature>
<dbReference type="InterPro" id="IPR015920">
    <property type="entry name" value="Cellobiose_DH-like_cyt"/>
</dbReference>
<feature type="transmembrane region" description="Helical" evidence="7">
    <location>
        <begin position="311"/>
        <end position="330"/>
    </location>
</feature>
<organism evidence="10 11">
    <name type="scientific">Teratosphaeria nubilosa</name>
    <dbReference type="NCBI Taxonomy" id="161662"/>
    <lineage>
        <taxon>Eukaryota</taxon>
        <taxon>Fungi</taxon>
        <taxon>Dikarya</taxon>
        <taxon>Ascomycota</taxon>
        <taxon>Pezizomycotina</taxon>
        <taxon>Dothideomycetes</taxon>
        <taxon>Dothideomycetidae</taxon>
        <taxon>Mycosphaerellales</taxon>
        <taxon>Teratosphaeriaceae</taxon>
        <taxon>Teratosphaeria</taxon>
    </lineage>
</organism>
<evidence type="ECO:0000256" key="7">
    <source>
        <dbReference type="SAM" id="Phobius"/>
    </source>
</evidence>
<keyword evidence="8" id="KW-0732">Signal</keyword>
<name>A0A6G1LG84_9PEZI</name>
<proteinExistence type="predicted"/>
<dbReference type="SUPFAM" id="SSF49344">
    <property type="entry name" value="CBD9-like"/>
    <property type="match status" value="1"/>
</dbReference>
<dbReference type="PROSITE" id="PS50939">
    <property type="entry name" value="CYTOCHROME_B561"/>
    <property type="match status" value="1"/>
</dbReference>
<dbReference type="GO" id="GO:0016020">
    <property type="term" value="C:membrane"/>
    <property type="evidence" value="ECO:0007669"/>
    <property type="project" value="UniProtKB-SubCell"/>
</dbReference>
<evidence type="ECO:0000256" key="5">
    <source>
        <dbReference type="ARBA" id="ARBA00022989"/>
    </source>
</evidence>
<reference evidence="10" key="1">
    <citation type="journal article" date="2020" name="Stud. Mycol.">
        <title>101 Dothideomycetes genomes: a test case for predicting lifestyles and emergence of pathogens.</title>
        <authorList>
            <person name="Haridas S."/>
            <person name="Albert R."/>
            <person name="Binder M."/>
            <person name="Bloem J."/>
            <person name="Labutti K."/>
            <person name="Salamov A."/>
            <person name="Andreopoulos B."/>
            <person name="Baker S."/>
            <person name="Barry K."/>
            <person name="Bills G."/>
            <person name="Bluhm B."/>
            <person name="Cannon C."/>
            <person name="Castanera R."/>
            <person name="Culley D."/>
            <person name="Daum C."/>
            <person name="Ezra D."/>
            <person name="Gonzalez J."/>
            <person name="Henrissat B."/>
            <person name="Kuo A."/>
            <person name="Liang C."/>
            <person name="Lipzen A."/>
            <person name="Lutzoni F."/>
            <person name="Magnuson J."/>
            <person name="Mondo S."/>
            <person name="Nolan M."/>
            <person name="Ohm R."/>
            <person name="Pangilinan J."/>
            <person name="Park H.-J."/>
            <person name="Ramirez L."/>
            <person name="Alfaro M."/>
            <person name="Sun H."/>
            <person name="Tritt A."/>
            <person name="Yoshinaga Y."/>
            <person name="Zwiers L.-H."/>
            <person name="Turgeon B."/>
            <person name="Goodwin S."/>
            <person name="Spatafora J."/>
            <person name="Crous P."/>
            <person name="Grigoriev I."/>
        </authorList>
    </citation>
    <scope>NUCLEOTIDE SEQUENCE</scope>
    <source>
        <strain evidence="10">CBS 116005</strain>
    </source>
</reference>
<evidence type="ECO:0000256" key="8">
    <source>
        <dbReference type="SAM" id="SignalP"/>
    </source>
</evidence>
<comment type="subcellular location">
    <subcellularLocation>
        <location evidence="1">Membrane</location>
    </subcellularLocation>
</comment>
<protein>
    <recommendedName>
        <fullName evidence="9">Cytochrome b561 domain-containing protein</fullName>
    </recommendedName>
</protein>
<dbReference type="SMART" id="SM00665">
    <property type="entry name" value="B561"/>
    <property type="match status" value="1"/>
</dbReference>
<keyword evidence="2" id="KW-0813">Transport</keyword>
<dbReference type="Gene3D" id="1.20.120.1770">
    <property type="match status" value="1"/>
</dbReference>
<evidence type="ECO:0000256" key="2">
    <source>
        <dbReference type="ARBA" id="ARBA00022448"/>
    </source>
</evidence>
<dbReference type="Gene3D" id="2.60.40.1210">
    <property type="entry name" value="Cellobiose dehydrogenase, cytochrome domain"/>
    <property type="match status" value="1"/>
</dbReference>
<evidence type="ECO:0000256" key="6">
    <source>
        <dbReference type="ARBA" id="ARBA00023136"/>
    </source>
</evidence>
<dbReference type="InterPro" id="IPR006593">
    <property type="entry name" value="Cyt_b561/ferric_Rdtase_TM"/>
</dbReference>
<keyword evidence="11" id="KW-1185">Reference proteome</keyword>
<dbReference type="PANTHER" id="PTHR47797">
    <property type="entry name" value="DEHYDROGENASE, PUTATIVE (AFU_ORTHOLOGUE AFUA_8G05805)-RELATED"/>
    <property type="match status" value="1"/>
</dbReference>
<evidence type="ECO:0000256" key="3">
    <source>
        <dbReference type="ARBA" id="ARBA00022692"/>
    </source>
</evidence>
<evidence type="ECO:0000313" key="11">
    <source>
        <dbReference type="Proteomes" id="UP000799436"/>
    </source>
</evidence>
<evidence type="ECO:0000256" key="1">
    <source>
        <dbReference type="ARBA" id="ARBA00004370"/>
    </source>
</evidence>
<keyword evidence="4" id="KW-0249">Electron transport</keyword>
<dbReference type="EMBL" id="ML995820">
    <property type="protein sequence ID" value="KAF2771174.1"/>
    <property type="molecule type" value="Genomic_DNA"/>
</dbReference>
<evidence type="ECO:0000256" key="4">
    <source>
        <dbReference type="ARBA" id="ARBA00022982"/>
    </source>
</evidence>
<keyword evidence="3 7" id="KW-0812">Transmembrane</keyword>
<dbReference type="Proteomes" id="UP000799436">
    <property type="component" value="Unassembled WGS sequence"/>
</dbReference>
<feature type="chain" id="PRO_5026060143" description="Cytochrome b561 domain-containing protein" evidence="8">
    <location>
        <begin position="25"/>
        <end position="364"/>
    </location>
</feature>
<feature type="transmembrane region" description="Helical" evidence="7">
    <location>
        <begin position="243"/>
        <end position="266"/>
    </location>
</feature>
<evidence type="ECO:0000259" key="9">
    <source>
        <dbReference type="PROSITE" id="PS50939"/>
    </source>
</evidence>
<sequence length="364" mass="39655">MSPFRSSISTLVTLWLSSAVQTYAVDGATPNANRNPQLCIKDTSTFPLDLCLAIPDGSASEGDVQLAFSGLFEQQRGWAAVGPGTSMNDGLMFVFYPSGSSQNLTIGVRSTTGHYPPELDERLTSRLEVSYNSFDASNGLYEAGLICRGCAQHLRSRHAQAISEAWIWSFNYLQETQTDDADIGLGLHSHYDTFSFDVLSSDKQHNGPVDDQLRQLRISSDRSSRLVVSSHDRSHSRFGVPSLGLIHGALMALAFLVAFPSGAIVMRYRAAMSFPLHIALQLGGVLLCLGGLLAIVLHIGLSQWTWHTHTVLGLLLVISVVAQVITGYLHHVRFAQTHARSNFTHVHMFAGRTSIILGFANTAT</sequence>
<keyword evidence="5 7" id="KW-1133">Transmembrane helix</keyword>